<evidence type="ECO:0000256" key="2">
    <source>
        <dbReference type="PROSITE-ProRule" id="PRU00169"/>
    </source>
</evidence>
<evidence type="ECO:0000313" key="5">
    <source>
        <dbReference type="Proteomes" id="UP000186400"/>
    </source>
</evidence>
<dbReference type="InterPro" id="IPR011006">
    <property type="entry name" value="CheY-like_superfamily"/>
</dbReference>
<keyword evidence="5" id="KW-1185">Reference proteome</keyword>
<dbReference type="OrthoDB" id="369918at2"/>
<dbReference type="Gene3D" id="3.40.50.2300">
    <property type="match status" value="1"/>
</dbReference>
<keyword evidence="2" id="KW-0597">Phosphoprotein</keyword>
<accession>A0A1N6UWH1</accession>
<dbReference type="GO" id="GO:0016791">
    <property type="term" value="F:phosphatase activity"/>
    <property type="evidence" value="ECO:0007669"/>
    <property type="project" value="TreeGrafter"/>
</dbReference>
<dbReference type="SUPFAM" id="SSF52172">
    <property type="entry name" value="CheY-like"/>
    <property type="match status" value="1"/>
</dbReference>
<evidence type="ECO:0000256" key="1">
    <source>
        <dbReference type="ARBA" id="ARBA00022801"/>
    </source>
</evidence>
<dbReference type="Pfam" id="PF00072">
    <property type="entry name" value="Response_reg"/>
    <property type="match status" value="1"/>
</dbReference>
<dbReference type="PROSITE" id="PS50110">
    <property type="entry name" value="RESPONSE_REGULATORY"/>
    <property type="match status" value="1"/>
</dbReference>
<dbReference type="InterPro" id="IPR036457">
    <property type="entry name" value="PPM-type-like_dom_sf"/>
</dbReference>
<reference evidence="4 5" key="1">
    <citation type="submission" date="2017-01" db="EMBL/GenBank/DDBJ databases">
        <authorList>
            <person name="Mah S.A."/>
            <person name="Swanson W.J."/>
            <person name="Moy G.W."/>
            <person name="Vacquier V.D."/>
        </authorList>
    </citation>
    <scope>NUCLEOTIDE SEQUENCE [LARGE SCALE GENOMIC DNA]</scope>
    <source>
        <strain evidence="4 5">ASpG1</strain>
    </source>
</reference>
<dbReference type="Gene3D" id="3.60.40.10">
    <property type="entry name" value="PPM-type phosphatase domain"/>
    <property type="match status" value="1"/>
</dbReference>
<dbReference type="GO" id="GO:0000160">
    <property type="term" value="P:phosphorelay signal transduction system"/>
    <property type="evidence" value="ECO:0007669"/>
    <property type="project" value="InterPro"/>
</dbReference>
<protein>
    <submittedName>
        <fullName evidence="4">Sigma-B regulation protein RsbU (Phosphoserine phosphatase)</fullName>
    </submittedName>
</protein>
<proteinExistence type="predicted"/>
<dbReference type="InterPro" id="IPR001932">
    <property type="entry name" value="PPM-type_phosphatase-like_dom"/>
</dbReference>
<dbReference type="InterPro" id="IPR052016">
    <property type="entry name" value="Bact_Sigma-Reg"/>
</dbReference>
<dbReference type="STRING" id="159291.SAMN05920897_11342"/>
<feature type="domain" description="Response regulatory" evidence="3">
    <location>
        <begin position="10"/>
        <end position="130"/>
    </location>
</feature>
<dbReference type="Pfam" id="PF07228">
    <property type="entry name" value="SpoIIE"/>
    <property type="match status" value="1"/>
</dbReference>
<dbReference type="InterPro" id="IPR001789">
    <property type="entry name" value="Sig_transdc_resp-reg_receiver"/>
</dbReference>
<feature type="modified residue" description="4-aspartylphosphate" evidence="2">
    <location>
        <position position="65"/>
    </location>
</feature>
<evidence type="ECO:0000313" key="4">
    <source>
        <dbReference type="EMBL" id="SIQ69802.1"/>
    </source>
</evidence>
<dbReference type="AlphaFoldDB" id="A0A1N6UWH1"/>
<name>A0A1N6UWH1_9SPIO</name>
<evidence type="ECO:0000259" key="3">
    <source>
        <dbReference type="PROSITE" id="PS50110"/>
    </source>
</evidence>
<dbReference type="PANTHER" id="PTHR43156">
    <property type="entry name" value="STAGE II SPORULATION PROTEIN E-RELATED"/>
    <property type="match status" value="1"/>
</dbReference>
<gene>
    <name evidence="4" type="ORF">SAMN05920897_11342</name>
</gene>
<dbReference type="EMBL" id="FTMS01000013">
    <property type="protein sequence ID" value="SIQ69802.1"/>
    <property type="molecule type" value="Genomic_DNA"/>
</dbReference>
<organism evidence="4 5">
    <name type="scientific">Alkalispirochaeta americana</name>
    <dbReference type="NCBI Taxonomy" id="159291"/>
    <lineage>
        <taxon>Bacteria</taxon>
        <taxon>Pseudomonadati</taxon>
        <taxon>Spirochaetota</taxon>
        <taxon>Spirochaetia</taxon>
        <taxon>Spirochaetales</taxon>
        <taxon>Spirochaetaceae</taxon>
        <taxon>Alkalispirochaeta</taxon>
    </lineage>
</organism>
<sequence length="347" mass="39258">MSGEDMAGQAILYVDDEPEVLRAFRRDLRPWLKRRNIRLDTVESGQACLELLEESSSQYSLVISDLRMPSMKGSDLLLTIGQRYPGLGLVLLTAYSDMEEISRAVTASILGLLQKPWTPPLLEAELERFLEYVQTRRNNEQYFNHIQQQLRTASEFQQAYLRLDPPRDNRFSLERASYPRPGMLVQGDYYDAISLDRDRHLLLLGDVAGHGIKPAFITGIVKLLTREEVRRMEGESFSPARFLSRLNDSLIRQLPDQSDVFVSLIAFMVDLRTGEAIQANAGHPRRLLSGGTPTFRILPAVRPLVLRVPGDTPRVPSPCRSRTGLFCSLMASSTTKPWKRAGTRRTG</sequence>
<dbReference type="SMART" id="SM00448">
    <property type="entry name" value="REC"/>
    <property type="match status" value="1"/>
</dbReference>
<dbReference type="PANTHER" id="PTHR43156:SF2">
    <property type="entry name" value="STAGE II SPORULATION PROTEIN E"/>
    <property type="match status" value="1"/>
</dbReference>
<keyword evidence="1" id="KW-0378">Hydrolase</keyword>
<dbReference type="Proteomes" id="UP000186400">
    <property type="component" value="Unassembled WGS sequence"/>
</dbReference>